<organism evidence="1">
    <name type="scientific">hydrothermal vent metagenome</name>
    <dbReference type="NCBI Taxonomy" id="652676"/>
    <lineage>
        <taxon>unclassified sequences</taxon>
        <taxon>metagenomes</taxon>
        <taxon>ecological metagenomes</taxon>
    </lineage>
</organism>
<name>A0A3B0S0W2_9ZZZZ</name>
<proteinExistence type="predicted"/>
<gene>
    <name evidence="1" type="ORF">MNBD_ALPHA04-1497</name>
</gene>
<dbReference type="AlphaFoldDB" id="A0A3B0S0W2"/>
<dbReference type="EMBL" id="UOEF01000239">
    <property type="protein sequence ID" value="VAV96871.1"/>
    <property type="molecule type" value="Genomic_DNA"/>
</dbReference>
<accession>A0A3B0S0W2</accession>
<reference evidence="1" key="1">
    <citation type="submission" date="2018-06" db="EMBL/GenBank/DDBJ databases">
        <authorList>
            <person name="Zhirakovskaya E."/>
        </authorList>
    </citation>
    <scope>NUCLEOTIDE SEQUENCE</scope>
</reference>
<sequence length="78" mass="7478">MKFNKLAAAVAVVSLAVAPVAVQAADSIAPAVERIGATEAEAEQLGGGSGIIIAVLAAAAVIAGIIIIADGDDNPTSP</sequence>
<evidence type="ECO:0000313" key="1">
    <source>
        <dbReference type="EMBL" id="VAV96871.1"/>
    </source>
</evidence>
<protein>
    <submittedName>
        <fullName evidence="1">Uncharacterized protein</fullName>
    </submittedName>
</protein>